<dbReference type="Proteomes" id="UP000620156">
    <property type="component" value="Unassembled WGS sequence"/>
</dbReference>
<reference evidence="1" key="1">
    <citation type="journal article" date="2014" name="Int. J. Syst. Evol. Microbiol.">
        <title>Complete genome sequence of Corynebacterium casei LMG S-19264T (=DSM 44701T), isolated from a smear-ripened cheese.</title>
        <authorList>
            <consortium name="US DOE Joint Genome Institute (JGI-PGF)"/>
            <person name="Walter F."/>
            <person name="Albersmeier A."/>
            <person name="Kalinowski J."/>
            <person name="Ruckert C."/>
        </authorList>
    </citation>
    <scope>NUCLEOTIDE SEQUENCE</scope>
    <source>
        <strain evidence="1">JCM 3131</strain>
    </source>
</reference>
<name>A0A918EXR0_9ACTN</name>
<gene>
    <name evidence="1" type="ORF">GCM10010145_56760</name>
</gene>
<dbReference type="AlphaFoldDB" id="A0A918EXR0"/>
<reference evidence="1" key="2">
    <citation type="submission" date="2020-09" db="EMBL/GenBank/DDBJ databases">
        <authorList>
            <person name="Sun Q."/>
            <person name="Ohkuma M."/>
        </authorList>
    </citation>
    <scope>NUCLEOTIDE SEQUENCE</scope>
    <source>
        <strain evidence="1">JCM 3131</strain>
    </source>
</reference>
<dbReference type="SUPFAM" id="SSF54909">
    <property type="entry name" value="Dimeric alpha+beta barrel"/>
    <property type="match status" value="2"/>
</dbReference>
<protein>
    <submittedName>
        <fullName evidence="1">Antibiotic biosynthesis monooxygenase</fullName>
    </submittedName>
</protein>
<keyword evidence="1" id="KW-0560">Oxidoreductase</keyword>
<proteinExistence type="predicted"/>
<keyword evidence="1" id="KW-0503">Monooxygenase</keyword>
<dbReference type="GO" id="GO:0004497">
    <property type="term" value="F:monooxygenase activity"/>
    <property type="evidence" value="ECO:0007669"/>
    <property type="project" value="UniProtKB-KW"/>
</dbReference>
<dbReference type="Gene3D" id="3.30.70.100">
    <property type="match status" value="2"/>
</dbReference>
<comment type="caution">
    <text evidence="1">The sequence shown here is derived from an EMBL/GenBank/DDBJ whole genome shotgun (WGS) entry which is preliminary data.</text>
</comment>
<dbReference type="EMBL" id="BMQK01000017">
    <property type="protein sequence ID" value="GGQ79761.1"/>
    <property type="molecule type" value="Genomic_DNA"/>
</dbReference>
<evidence type="ECO:0000313" key="2">
    <source>
        <dbReference type="Proteomes" id="UP000620156"/>
    </source>
</evidence>
<accession>A0A918EXR0</accession>
<dbReference type="InterPro" id="IPR011008">
    <property type="entry name" value="Dimeric_a/b-barrel"/>
</dbReference>
<dbReference type="RefSeq" id="WP_189219739.1">
    <property type="nucleotide sequence ID" value="NZ_BMQK01000017.1"/>
</dbReference>
<organism evidence="1 2">
    <name type="scientific">Streptomyces ruber</name>
    <dbReference type="NCBI Taxonomy" id="83378"/>
    <lineage>
        <taxon>Bacteria</taxon>
        <taxon>Bacillati</taxon>
        <taxon>Actinomycetota</taxon>
        <taxon>Actinomycetes</taxon>
        <taxon>Kitasatosporales</taxon>
        <taxon>Streptomycetaceae</taxon>
        <taxon>Streptomyces</taxon>
    </lineage>
</organism>
<keyword evidence="2" id="KW-1185">Reference proteome</keyword>
<evidence type="ECO:0000313" key="1">
    <source>
        <dbReference type="EMBL" id="GGQ79761.1"/>
    </source>
</evidence>
<sequence length="232" mass="25683">MTRRTAELPDPTGDSDAATVPFFSTWRVGTPERQREAVEAIAATWLTAPWPADGLLGYHVHTGHDGTTLLHHSRWAREQDYEDFVRTGGRQERVDAIDVAVPGIERVGLHRYRHYRSHGRARDDTRTAGLVVTVRVDFEPEAAGRRAEWADLVLDALAGNADGDRGLVSAHFHLSQDGTHVLNYAEWESGEAYDEALADGTPTPEWRRVRAFPGLKGSTGGRYTHALGLVPE</sequence>